<proteinExistence type="predicted"/>
<protein>
    <submittedName>
        <fullName evidence="1">DUF1697 domain-containing protein</fullName>
    </submittedName>
</protein>
<name>A0ABT5GCT5_9MICO</name>
<evidence type="ECO:0000313" key="2">
    <source>
        <dbReference type="Proteomes" id="UP001150259"/>
    </source>
</evidence>
<evidence type="ECO:0000313" key="1">
    <source>
        <dbReference type="EMBL" id="MDC5696038.1"/>
    </source>
</evidence>
<keyword evidence="2" id="KW-1185">Reference proteome</keyword>
<dbReference type="Proteomes" id="UP001150259">
    <property type="component" value="Unassembled WGS sequence"/>
</dbReference>
<accession>A0ABT5GCT5</accession>
<dbReference type="Pfam" id="PF08002">
    <property type="entry name" value="DUF1697"/>
    <property type="match status" value="1"/>
</dbReference>
<organism evidence="1 2">
    <name type="scientific">Intrasporangium calvum</name>
    <dbReference type="NCBI Taxonomy" id="53358"/>
    <lineage>
        <taxon>Bacteria</taxon>
        <taxon>Bacillati</taxon>
        <taxon>Actinomycetota</taxon>
        <taxon>Actinomycetes</taxon>
        <taxon>Micrococcales</taxon>
        <taxon>Intrasporangiaceae</taxon>
        <taxon>Intrasporangium</taxon>
    </lineage>
</organism>
<dbReference type="Gene3D" id="3.30.70.1280">
    <property type="entry name" value="SP0830-like domains"/>
    <property type="match status" value="1"/>
</dbReference>
<dbReference type="InterPro" id="IPR012545">
    <property type="entry name" value="DUF1697"/>
</dbReference>
<dbReference type="EMBL" id="JAPFQL010000004">
    <property type="protein sequence ID" value="MDC5696038.1"/>
    <property type="molecule type" value="Genomic_DNA"/>
</dbReference>
<dbReference type="PANTHER" id="PTHR36439">
    <property type="entry name" value="BLL4334 PROTEIN"/>
    <property type="match status" value="1"/>
</dbReference>
<gene>
    <name evidence="1" type="ORF">OO014_02125</name>
</gene>
<dbReference type="RefSeq" id="WP_272460614.1">
    <property type="nucleotide sequence ID" value="NZ_JAPFQL010000004.1"/>
</dbReference>
<reference evidence="1 2" key="1">
    <citation type="submission" date="2022-11" db="EMBL/GenBank/DDBJ databases">
        <title>Anaerobic phenanthrene biodegradation by a DNRA strain PheN6.</title>
        <authorList>
            <person name="Zhang Z."/>
        </authorList>
    </citation>
    <scope>NUCLEOTIDE SEQUENCE [LARGE SCALE GENOMIC DNA]</scope>
    <source>
        <strain evidence="1 2">PheN6</strain>
    </source>
</reference>
<sequence length="177" mass="19195">MSTWIVFLRAVNVGARKYPMADLRDALTRAGYGEVETHIQTGNVRLTSPLRSRATLESALEALFEADRGFPVATMTFTPGELAQVAREATVLGEASPAAYGQYVSLLKETPSAADAKWVEALSRHGERVTLRGRAVHLLLDVPYHAAKVSNAAIEKVVGPATNRNVKVIRALAQKWG</sequence>
<comment type="caution">
    <text evidence="1">The sequence shown here is derived from an EMBL/GenBank/DDBJ whole genome shotgun (WGS) entry which is preliminary data.</text>
</comment>
<dbReference type="SUPFAM" id="SSF160379">
    <property type="entry name" value="SP0830-like"/>
    <property type="match status" value="1"/>
</dbReference>
<dbReference type="PANTHER" id="PTHR36439:SF1">
    <property type="entry name" value="DUF1697 DOMAIN-CONTAINING PROTEIN"/>
    <property type="match status" value="1"/>
</dbReference>